<dbReference type="AlphaFoldDB" id="A0A8J2M1H7"/>
<evidence type="ECO:0000256" key="5">
    <source>
        <dbReference type="ARBA" id="ARBA00022679"/>
    </source>
</evidence>
<dbReference type="FunFam" id="3.30.200.20:FF:000705">
    <property type="entry name" value="Non-specific serine/threonine protein kinase"/>
    <property type="match status" value="1"/>
</dbReference>
<dbReference type="GO" id="GO:0046872">
    <property type="term" value="F:metal ion binding"/>
    <property type="evidence" value="ECO:0007669"/>
    <property type="project" value="UniProtKB-KW"/>
</dbReference>
<keyword evidence="8" id="KW-0418">Kinase</keyword>
<evidence type="ECO:0000256" key="2">
    <source>
        <dbReference type="ARBA" id="ARBA00008874"/>
    </source>
</evidence>
<dbReference type="EMBL" id="CAKAEH010001582">
    <property type="protein sequence ID" value="CAG9537773.1"/>
    <property type="molecule type" value="Genomic_DNA"/>
</dbReference>
<comment type="caution">
    <text evidence="14">The sequence shown here is derived from an EMBL/GenBank/DDBJ whole genome shotgun (WGS) entry which is preliminary data.</text>
</comment>
<dbReference type="PROSITE" id="PS00107">
    <property type="entry name" value="PROTEIN_KINASE_ATP"/>
    <property type="match status" value="1"/>
</dbReference>
<dbReference type="SUPFAM" id="SSF56112">
    <property type="entry name" value="Protein kinase-like (PK-like)"/>
    <property type="match status" value="1"/>
</dbReference>
<evidence type="ECO:0000256" key="9">
    <source>
        <dbReference type="ARBA" id="ARBA00022840"/>
    </source>
</evidence>
<evidence type="ECO:0000256" key="6">
    <source>
        <dbReference type="ARBA" id="ARBA00022723"/>
    </source>
</evidence>
<dbReference type="SMART" id="SM00285">
    <property type="entry name" value="PBD"/>
    <property type="match status" value="1"/>
</dbReference>
<dbReference type="GO" id="GO:0005524">
    <property type="term" value="F:ATP binding"/>
    <property type="evidence" value="ECO:0007669"/>
    <property type="project" value="UniProtKB-UniRule"/>
</dbReference>
<dbReference type="Proteomes" id="UP000746747">
    <property type="component" value="Unassembled WGS sequence"/>
</dbReference>
<dbReference type="PANTHER" id="PTHR45832:SF8">
    <property type="entry name" value="PROTEIN KINASE DOMAIN-CONTAINING PROTEIN"/>
    <property type="match status" value="1"/>
</dbReference>
<dbReference type="Gene3D" id="3.30.200.20">
    <property type="entry name" value="Phosphorylase Kinase, domain 1"/>
    <property type="match status" value="1"/>
</dbReference>
<keyword evidence="6" id="KW-0479">Metal-binding</keyword>
<dbReference type="InterPro" id="IPR000095">
    <property type="entry name" value="CRIB_dom"/>
</dbReference>
<dbReference type="PANTHER" id="PTHR45832">
    <property type="entry name" value="SERINE/THREONINE-PROTEIN KINASE SAMKA-RELATED-RELATED"/>
    <property type="match status" value="1"/>
</dbReference>
<dbReference type="InterPro" id="IPR051931">
    <property type="entry name" value="PAK3-like"/>
</dbReference>
<keyword evidence="9 11" id="KW-0067">ATP-binding</keyword>
<accession>A0A8J2M1H7</accession>
<comment type="cofactor">
    <cofactor evidence="1">
        <name>Mg(2+)</name>
        <dbReference type="ChEBI" id="CHEBI:18420"/>
    </cofactor>
</comment>
<keyword evidence="7 11" id="KW-0547">Nucleotide-binding</keyword>
<sequence length="545" mass="61452">MSIRRRTKKVEISMPTNFEHRYHAGFDPITGQYHGLPKQWQAIIGITPNRRGRPRPMIDPSCITPTEIAEIKTVVRGDMPLPCLKEISFSGVSMNSELRKDHAELQDGMQNDFTSTSETCTRFPQLSLSIPFFGMQPKHHAQQHPSFKFQKLSPVEMNFPRTSKWQSGILQPVDLQQNSSCLSQFDLSNAVEVYPKSYASLQQSNFLCSNGLQVEMNPSPSTLPYNEASAYRPNNSAGYNNVRQKREDSHNRLSNEEFRDALKMVVLSGDPRTDLTNYAQIGEGSTGTVVTADQISTGRKIAVKKMNILKQQRRELLFNEVLIMRDYEHPNVVEMYGSYLVGDELWVLMEYMEGGALTDIITQIRIDEPTIATICAQCLKALEYLHSKGVVHRDIKSDSILLTKNGVAKISDFGFCGQLSVDIPQRRSLVGTPYWMSPEVINRLPYGTEADIWSLGIMVIEMVQGEPPLFNVQPLQAMKMIRDNTPPKISESVNVSPELASFISQMLIRDVKKRATASLLLNHEFLKKACDPSVICSVMNINKNT</sequence>
<dbReference type="PROSITE" id="PS50108">
    <property type="entry name" value="CRIB"/>
    <property type="match status" value="1"/>
</dbReference>
<dbReference type="InterPro" id="IPR033923">
    <property type="entry name" value="PAK_BD"/>
</dbReference>
<evidence type="ECO:0000259" key="13">
    <source>
        <dbReference type="PROSITE" id="PS50108"/>
    </source>
</evidence>
<evidence type="ECO:0000256" key="7">
    <source>
        <dbReference type="ARBA" id="ARBA00022741"/>
    </source>
</evidence>
<evidence type="ECO:0000313" key="14">
    <source>
        <dbReference type="EMBL" id="CAG9537773.1"/>
    </source>
</evidence>
<name>A0A8J2M1H7_9BILA</name>
<dbReference type="Gene3D" id="1.10.510.10">
    <property type="entry name" value="Transferase(Phosphotransferase) domain 1"/>
    <property type="match status" value="1"/>
</dbReference>
<dbReference type="CDD" id="cd01093">
    <property type="entry name" value="CRIB_PAK_like"/>
    <property type="match status" value="1"/>
</dbReference>
<dbReference type="GO" id="GO:0004674">
    <property type="term" value="F:protein serine/threonine kinase activity"/>
    <property type="evidence" value="ECO:0007669"/>
    <property type="project" value="UniProtKB-KW"/>
</dbReference>
<dbReference type="CDD" id="cd06648">
    <property type="entry name" value="STKc_PAK_II"/>
    <property type="match status" value="1"/>
</dbReference>
<feature type="domain" description="Protein kinase" evidence="12">
    <location>
        <begin position="275"/>
        <end position="526"/>
    </location>
</feature>
<keyword evidence="5" id="KW-0808">Transferase</keyword>
<dbReference type="InterPro" id="IPR011009">
    <property type="entry name" value="Kinase-like_dom_sf"/>
</dbReference>
<evidence type="ECO:0000256" key="1">
    <source>
        <dbReference type="ARBA" id="ARBA00001946"/>
    </source>
</evidence>
<evidence type="ECO:0000256" key="10">
    <source>
        <dbReference type="ARBA" id="ARBA00022842"/>
    </source>
</evidence>
<dbReference type="Gene3D" id="3.90.810.10">
    <property type="entry name" value="CRIB domain"/>
    <property type="match status" value="1"/>
</dbReference>
<comment type="similarity">
    <text evidence="2">Belongs to the protein kinase superfamily. STE Ser/Thr protein kinase family. STE20 subfamily.</text>
</comment>
<gene>
    <name evidence="14" type="ORF">CJOHNSTONI_LOCUS7541</name>
</gene>
<keyword evidence="4" id="KW-0723">Serine/threonine-protein kinase</keyword>
<evidence type="ECO:0000256" key="3">
    <source>
        <dbReference type="ARBA" id="ARBA00012513"/>
    </source>
</evidence>
<dbReference type="InterPro" id="IPR000719">
    <property type="entry name" value="Prot_kinase_dom"/>
</dbReference>
<protein>
    <recommendedName>
        <fullName evidence="3">non-specific serine/threonine protein kinase</fullName>
        <ecNumber evidence="3">2.7.11.1</ecNumber>
    </recommendedName>
</protein>
<dbReference type="PROSITE" id="PS50011">
    <property type="entry name" value="PROTEIN_KINASE_DOM"/>
    <property type="match status" value="1"/>
</dbReference>
<feature type="domain" description="CRIB" evidence="13">
    <location>
        <begin position="12"/>
        <end position="25"/>
    </location>
</feature>
<keyword evidence="10" id="KW-0460">Magnesium</keyword>
<dbReference type="OrthoDB" id="1022360at2759"/>
<proteinExistence type="inferred from homology"/>
<evidence type="ECO:0000256" key="4">
    <source>
        <dbReference type="ARBA" id="ARBA00022527"/>
    </source>
</evidence>
<organism evidence="14 15">
    <name type="scientific">Cercopithifilaria johnstoni</name>
    <dbReference type="NCBI Taxonomy" id="2874296"/>
    <lineage>
        <taxon>Eukaryota</taxon>
        <taxon>Metazoa</taxon>
        <taxon>Ecdysozoa</taxon>
        <taxon>Nematoda</taxon>
        <taxon>Chromadorea</taxon>
        <taxon>Rhabditida</taxon>
        <taxon>Spirurina</taxon>
        <taxon>Spiruromorpha</taxon>
        <taxon>Filarioidea</taxon>
        <taxon>Onchocercidae</taxon>
        <taxon>Cercopithifilaria</taxon>
    </lineage>
</organism>
<dbReference type="Pfam" id="PF00069">
    <property type="entry name" value="Pkinase"/>
    <property type="match status" value="1"/>
</dbReference>
<dbReference type="InterPro" id="IPR036936">
    <property type="entry name" value="CRIB_dom_sf"/>
</dbReference>
<feature type="binding site" evidence="11">
    <location>
        <position position="305"/>
    </location>
    <ligand>
        <name>ATP</name>
        <dbReference type="ChEBI" id="CHEBI:30616"/>
    </ligand>
</feature>
<evidence type="ECO:0000256" key="8">
    <source>
        <dbReference type="ARBA" id="ARBA00022777"/>
    </source>
</evidence>
<evidence type="ECO:0000256" key="11">
    <source>
        <dbReference type="PROSITE-ProRule" id="PRU10141"/>
    </source>
</evidence>
<keyword evidence="15" id="KW-1185">Reference proteome</keyword>
<evidence type="ECO:0000259" key="12">
    <source>
        <dbReference type="PROSITE" id="PS50011"/>
    </source>
</evidence>
<dbReference type="InterPro" id="IPR017441">
    <property type="entry name" value="Protein_kinase_ATP_BS"/>
</dbReference>
<dbReference type="EC" id="2.7.11.1" evidence="3"/>
<reference evidence="14" key="1">
    <citation type="submission" date="2021-09" db="EMBL/GenBank/DDBJ databases">
        <authorList>
            <consortium name="Pathogen Informatics"/>
        </authorList>
    </citation>
    <scope>NUCLEOTIDE SEQUENCE</scope>
</reference>
<dbReference type="FunFam" id="1.10.510.10:FF:000768">
    <property type="entry name" value="Non-specific serine/threonine protein kinase"/>
    <property type="match status" value="1"/>
</dbReference>
<dbReference type="Pfam" id="PF00786">
    <property type="entry name" value="PBD"/>
    <property type="match status" value="1"/>
</dbReference>
<evidence type="ECO:0000313" key="15">
    <source>
        <dbReference type="Proteomes" id="UP000746747"/>
    </source>
</evidence>